<proteinExistence type="predicted"/>
<dbReference type="Proteomes" id="UP000615755">
    <property type="component" value="Unassembled WGS sequence"/>
</dbReference>
<dbReference type="RefSeq" id="WP_192507274.1">
    <property type="nucleotide sequence ID" value="NZ_AQGV01000012.1"/>
</dbReference>
<feature type="transmembrane region" description="Helical" evidence="1">
    <location>
        <begin position="82"/>
        <end position="99"/>
    </location>
</feature>
<feature type="transmembrane region" description="Helical" evidence="1">
    <location>
        <begin position="139"/>
        <end position="162"/>
    </location>
</feature>
<evidence type="ECO:0008006" key="4">
    <source>
        <dbReference type="Google" id="ProtNLM"/>
    </source>
</evidence>
<feature type="transmembrane region" description="Helical" evidence="1">
    <location>
        <begin position="57"/>
        <end position="76"/>
    </location>
</feature>
<keyword evidence="1" id="KW-0472">Membrane</keyword>
<keyword evidence="3" id="KW-1185">Reference proteome</keyword>
<keyword evidence="1" id="KW-0812">Transmembrane</keyword>
<evidence type="ECO:0000313" key="2">
    <source>
        <dbReference type="EMBL" id="MBE0367910.1"/>
    </source>
</evidence>
<name>A0ABR9ECF8_9GAMM</name>
<reference evidence="2 3" key="1">
    <citation type="submission" date="2015-03" db="EMBL/GenBank/DDBJ databases">
        <title>Genome sequence of Pseudoalteromonas aurantia.</title>
        <authorList>
            <person name="Xie B.-B."/>
            <person name="Rong J.-C."/>
            <person name="Qin Q.-L."/>
            <person name="Zhang Y.-Z."/>
        </authorList>
    </citation>
    <scope>NUCLEOTIDE SEQUENCE [LARGE SCALE GENOMIC DNA]</scope>
    <source>
        <strain evidence="2 3">208</strain>
    </source>
</reference>
<dbReference type="InterPro" id="IPR007404">
    <property type="entry name" value="YdjM-like"/>
</dbReference>
<evidence type="ECO:0000313" key="3">
    <source>
        <dbReference type="Proteomes" id="UP000615755"/>
    </source>
</evidence>
<gene>
    <name evidence="2" type="ORF">PAUR_a1382</name>
</gene>
<protein>
    <recommendedName>
        <fullName evidence="4">Membrane-bound metal-dependent hydrolase</fullName>
    </recommendedName>
</protein>
<sequence>MANFSTHITASTVSSAMLGTTLLASHIVTMSESFLLILIGALSGLLPDLDADDSTSIGWLFSILGCVLAGGFVATYPLSSLLSVWLCAGGIYGLVWFLVKPIFESITVHRGSLHSILAVLMFTLLGCVCALQLGTTLSFSLLVALFVFFGSLVHLLLDECYSVDLANNRIKSSFGSAMKIIDIRYPFIALSQLGLVGAGYYYLYQHYTQIPTVVVNWYEKLMQLTIVPSF</sequence>
<dbReference type="EMBL" id="AQGV01000012">
    <property type="protein sequence ID" value="MBE0367910.1"/>
    <property type="molecule type" value="Genomic_DNA"/>
</dbReference>
<feature type="transmembrane region" description="Helical" evidence="1">
    <location>
        <begin position="23"/>
        <end position="45"/>
    </location>
</feature>
<feature type="transmembrane region" description="Helical" evidence="1">
    <location>
        <begin position="183"/>
        <end position="203"/>
    </location>
</feature>
<keyword evidence="1" id="KW-1133">Transmembrane helix</keyword>
<evidence type="ECO:0000256" key="1">
    <source>
        <dbReference type="SAM" id="Phobius"/>
    </source>
</evidence>
<feature type="transmembrane region" description="Helical" evidence="1">
    <location>
        <begin position="111"/>
        <end position="133"/>
    </location>
</feature>
<dbReference type="Pfam" id="PF04307">
    <property type="entry name" value="YdjM"/>
    <property type="match status" value="1"/>
</dbReference>
<organism evidence="2 3">
    <name type="scientific">Pseudoalteromonas aurantia 208</name>
    <dbReference type="NCBI Taxonomy" id="1314867"/>
    <lineage>
        <taxon>Bacteria</taxon>
        <taxon>Pseudomonadati</taxon>
        <taxon>Pseudomonadota</taxon>
        <taxon>Gammaproteobacteria</taxon>
        <taxon>Alteromonadales</taxon>
        <taxon>Pseudoalteromonadaceae</taxon>
        <taxon>Pseudoalteromonas</taxon>
    </lineage>
</organism>
<accession>A0ABR9ECF8</accession>
<comment type="caution">
    <text evidence="2">The sequence shown here is derived from an EMBL/GenBank/DDBJ whole genome shotgun (WGS) entry which is preliminary data.</text>
</comment>